<dbReference type="Gene3D" id="3.20.20.450">
    <property type="entry name" value="EAL domain"/>
    <property type="match status" value="1"/>
</dbReference>
<dbReference type="SMART" id="SM00052">
    <property type="entry name" value="EAL"/>
    <property type="match status" value="1"/>
</dbReference>
<organism evidence="2 3">
    <name type="scientific">Pseudomonas fluorescens</name>
    <dbReference type="NCBI Taxonomy" id="294"/>
    <lineage>
        <taxon>Bacteria</taxon>
        <taxon>Pseudomonadati</taxon>
        <taxon>Pseudomonadota</taxon>
        <taxon>Gammaproteobacteria</taxon>
        <taxon>Pseudomonadales</taxon>
        <taxon>Pseudomonadaceae</taxon>
        <taxon>Pseudomonas</taxon>
    </lineage>
</organism>
<dbReference type="GO" id="GO:0071111">
    <property type="term" value="F:cyclic-guanylate-specific phosphodiesterase activity"/>
    <property type="evidence" value="ECO:0007669"/>
    <property type="project" value="InterPro"/>
</dbReference>
<dbReference type="CDD" id="cd01948">
    <property type="entry name" value="EAL"/>
    <property type="match status" value="1"/>
</dbReference>
<dbReference type="KEGG" id="pfn:HZ99_01805"/>
<proteinExistence type="predicted"/>
<dbReference type="OrthoDB" id="9812358at2"/>
<dbReference type="PANTHER" id="PTHR33121:SF70">
    <property type="entry name" value="SIGNALING PROTEIN YKOW"/>
    <property type="match status" value="1"/>
</dbReference>
<dbReference type="PROSITE" id="PS50883">
    <property type="entry name" value="EAL"/>
    <property type="match status" value="1"/>
</dbReference>
<dbReference type="InterPro" id="IPR001633">
    <property type="entry name" value="EAL_dom"/>
</dbReference>
<dbReference type="RefSeq" id="WP_038440886.1">
    <property type="nucleotide sequence ID" value="NZ_CP008896.1"/>
</dbReference>
<dbReference type="PANTHER" id="PTHR33121">
    <property type="entry name" value="CYCLIC DI-GMP PHOSPHODIESTERASE PDEF"/>
    <property type="match status" value="1"/>
</dbReference>
<gene>
    <name evidence="2" type="primary">rocR_1</name>
    <name evidence="2" type="ORF">NCTC10392_02504</name>
</gene>
<evidence type="ECO:0000259" key="1">
    <source>
        <dbReference type="PROSITE" id="PS50883"/>
    </source>
</evidence>
<evidence type="ECO:0000313" key="2">
    <source>
        <dbReference type="EMBL" id="SUD30582.1"/>
    </source>
</evidence>
<dbReference type="EMBL" id="UGUS01000002">
    <property type="protein sequence ID" value="SUD30582.1"/>
    <property type="molecule type" value="Genomic_DNA"/>
</dbReference>
<protein>
    <submittedName>
        <fullName evidence="2">Protein RocR</fullName>
    </submittedName>
</protein>
<name>A0A379ICS7_PSEFL</name>
<sequence>MMSLRVLVLGAQASSRKPMVEALGALGTRAIYQAGHCEKAMAILRQVEGADIVLCELNSQTLEHFDFLLAAAKAGLVRAVVLYSQLEPSLHRAIERIHLFSRISLIGVIGRQATTRHLELILASYIRRKTLLRSAPQAPFTLPTEQEVRHGLAGGQFKAWFQPKFNLLTQQLCGVEALVRWEHPSRGVLLPREFLSAVLAYDLIDEMFKQVFAQGLDLLEALGRRGRYLEVAFNLHASQLASFDLPSHVEAALIERGLPGRAVLFEIAENGLLDMSLATMGSLLHLRGLGCGLSIDDFGVGFSSLTLLCQLPFNQLKLDSSVVQDLSDQNSQAMLASAVALARAVGMSLVVEGVSSQAIQDTVIAMGGLFAQGFHLAKPMTAKRLQQWLE</sequence>
<dbReference type="InterPro" id="IPR035919">
    <property type="entry name" value="EAL_sf"/>
</dbReference>
<accession>A0A379ICS7</accession>
<dbReference type="SUPFAM" id="SSF141868">
    <property type="entry name" value="EAL domain-like"/>
    <property type="match status" value="1"/>
</dbReference>
<evidence type="ECO:0000313" key="3">
    <source>
        <dbReference type="Proteomes" id="UP000255125"/>
    </source>
</evidence>
<dbReference type="AlphaFoldDB" id="A0A379ICS7"/>
<dbReference type="Pfam" id="PF00563">
    <property type="entry name" value="EAL"/>
    <property type="match status" value="1"/>
</dbReference>
<feature type="domain" description="EAL" evidence="1">
    <location>
        <begin position="141"/>
        <end position="390"/>
    </location>
</feature>
<dbReference type="InterPro" id="IPR050706">
    <property type="entry name" value="Cyclic-di-GMP_PDE-like"/>
</dbReference>
<dbReference type="Proteomes" id="UP000255125">
    <property type="component" value="Unassembled WGS sequence"/>
</dbReference>
<reference evidence="2 3" key="1">
    <citation type="submission" date="2018-06" db="EMBL/GenBank/DDBJ databases">
        <authorList>
            <consortium name="Pathogen Informatics"/>
            <person name="Doyle S."/>
        </authorList>
    </citation>
    <scope>NUCLEOTIDE SEQUENCE [LARGE SCALE GENOMIC DNA]</scope>
    <source>
        <strain evidence="2 3">NCTC10392</strain>
    </source>
</reference>